<evidence type="ECO:0000256" key="3">
    <source>
        <dbReference type="ARBA" id="ARBA00022968"/>
    </source>
</evidence>
<reference evidence="5" key="1">
    <citation type="journal article" date="2012" name="PLoS Genet.">
        <title>The genomes of the fungal plant pathogens Cladosporium fulvum and Dothistroma septosporum reveal adaptation to different hosts and lifestyles but also signatures of common ancestry.</title>
        <authorList>
            <person name="de Wit P.J.G.M."/>
            <person name="van der Burgt A."/>
            <person name="Oekmen B."/>
            <person name="Stergiopoulos I."/>
            <person name="Abd-Elsalam K.A."/>
            <person name="Aerts A.L."/>
            <person name="Bahkali A.H."/>
            <person name="Beenen H.G."/>
            <person name="Chettri P."/>
            <person name="Cox M.P."/>
            <person name="Datema E."/>
            <person name="de Vries R.P."/>
            <person name="Dhillon B."/>
            <person name="Ganley A.R."/>
            <person name="Griffiths S.A."/>
            <person name="Guo Y."/>
            <person name="Hamelin R.C."/>
            <person name="Henrissat B."/>
            <person name="Kabir M.S."/>
            <person name="Jashni M.K."/>
            <person name="Kema G."/>
            <person name="Klaubauf S."/>
            <person name="Lapidus A."/>
            <person name="Levasseur A."/>
            <person name="Lindquist E."/>
            <person name="Mehrabi R."/>
            <person name="Ohm R.A."/>
            <person name="Owen T.J."/>
            <person name="Salamov A."/>
            <person name="Schwelm A."/>
            <person name="Schijlen E."/>
            <person name="Sun H."/>
            <person name="van den Burg H.A."/>
            <person name="van Ham R.C.H.J."/>
            <person name="Zhang S."/>
            <person name="Goodwin S.B."/>
            <person name="Grigoriev I.V."/>
            <person name="Collemare J."/>
            <person name="Bradshaw R.E."/>
        </authorList>
    </citation>
    <scope>NUCLEOTIDE SEQUENCE [LARGE SCALE GENOMIC DNA]</scope>
    <source>
        <strain evidence="5">NZE10 / CBS 128990</strain>
    </source>
</reference>
<accession>N1PBN7</accession>
<dbReference type="eggNOG" id="ENOG502QTZG">
    <property type="taxonomic scope" value="Eukaryota"/>
</dbReference>
<dbReference type="STRING" id="675120.N1PBN7"/>
<dbReference type="InterPro" id="IPR021988">
    <property type="entry name" value="BMT1"/>
</dbReference>
<evidence type="ECO:0000313" key="5">
    <source>
        <dbReference type="Proteomes" id="UP000016933"/>
    </source>
</evidence>
<keyword evidence="5" id="KW-1185">Reference proteome</keyword>
<comment type="similarity">
    <text evidence="2">Belongs to the BMT family.</text>
</comment>
<dbReference type="Proteomes" id="UP000016933">
    <property type="component" value="Unassembled WGS sequence"/>
</dbReference>
<dbReference type="EMBL" id="KB446547">
    <property type="protein sequence ID" value="EME38517.1"/>
    <property type="molecule type" value="Genomic_DNA"/>
</dbReference>
<dbReference type="GO" id="GO:0016020">
    <property type="term" value="C:membrane"/>
    <property type="evidence" value="ECO:0007669"/>
    <property type="project" value="UniProtKB-SubCell"/>
</dbReference>
<keyword evidence="3" id="KW-0812">Transmembrane</keyword>
<organism evidence="4 5">
    <name type="scientific">Dothistroma septosporum (strain NZE10 / CBS 128990)</name>
    <name type="common">Red band needle blight fungus</name>
    <name type="synonym">Mycosphaerella pini</name>
    <dbReference type="NCBI Taxonomy" id="675120"/>
    <lineage>
        <taxon>Eukaryota</taxon>
        <taxon>Fungi</taxon>
        <taxon>Dikarya</taxon>
        <taxon>Ascomycota</taxon>
        <taxon>Pezizomycotina</taxon>
        <taxon>Dothideomycetes</taxon>
        <taxon>Dothideomycetidae</taxon>
        <taxon>Mycosphaerellales</taxon>
        <taxon>Mycosphaerellaceae</taxon>
        <taxon>Dothistroma</taxon>
    </lineage>
</organism>
<name>N1PBN7_DOTSN</name>
<reference evidence="4 5" key="2">
    <citation type="journal article" date="2012" name="PLoS Pathog.">
        <title>Diverse lifestyles and strategies of plant pathogenesis encoded in the genomes of eighteen Dothideomycetes fungi.</title>
        <authorList>
            <person name="Ohm R.A."/>
            <person name="Feau N."/>
            <person name="Henrissat B."/>
            <person name="Schoch C.L."/>
            <person name="Horwitz B.A."/>
            <person name="Barry K.W."/>
            <person name="Condon B.J."/>
            <person name="Copeland A.C."/>
            <person name="Dhillon B."/>
            <person name="Glaser F."/>
            <person name="Hesse C.N."/>
            <person name="Kosti I."/>
            <person name="LaButti K."/>
            <person name="Lindquist E.A."/>
            <person name="Lucas S."/>
            <person name="Salamov A.A."/>
            <person name="Bradshaw R.E."/>
            <person name="Ciuffetti L."/>
            <person name="Hamelin R.C."/>
            <person name="Kema G.H.J."/>
            <person name="Lawrence C."/>
            <person name="Scott J.A."/>
            <person name="Spatafora J.W."/>
            <person name="Turgeon B.G."/>
            <person name="de Wit P.J.G.M."/>
            <person name="Zhong S."/>
            <person name="Goodwin S.B."/>
            <person name="Grigoriev I.V."/>
        </authorList>
    </citation>
    <scope>NUCLEOTIDE SEQUENCE [LARGE SCALE GENOMIC DNA]</scope>
    <source>
        <strain evidence="5">NZE10 / CBS 128990</strain>
    </source>
</reference>
<dbReference type="GO" id="GO:0000030">
    <property type="term" value="F:mannosyltransferase activity"/>
    <property type="evidence" value="ECO:0007669"/>
    <property type="project" value="InterPro"/>
</dbReference>
<dbReference type="OrthoDB" id="3631276at2759"/>
<protein>
    <submittedName>
        <fullName evidence="4">Glycosyltransferase family 91 protein</fullName>
    </submittedName>
</protein>
<evidence type="ECO:0000256" key="2">
    <source>
        <dbReference type="ARBA" id="ARBA00009486"/>
    </source>
</evidence>
<evidence type="ECO:0000313" key="4">
    <source>
        <dbReference type="EMBL" id="EME38517.1"/>
    </source>
</evidence>
<sequence>MAKSDLFRGMRCGPAKALSCIAAVVLLLLWRMQLNPLKVKQPWHSAKAKDTRETTLAGYVNTGRLNITYCDDIRRSADITVHPRFDLEDDIQEIAQSLEHHPRIDYTDQDSSLTHAQQVDKTWLRMAPASVWLDSHGVFLSVTRVFWYDKGNTMWPVINFIRAQVYDSEWNELRGYTIKWQGKELAFPRTFEIPTPYTMGGAFYGPEDPRIVIEPSTSNSIDGGVAEPLIIFNMVANITTVQRAMFIHRPFSNLTTMLYISGQEKPNDSEKNWMPFFLDSPELARNAPSDHVYFVYDIWPLKILKCHLDHGRCDFVFKQEIDDGPERNHEGLGGALRGGTTFVPLKLSDNSQSFVAFPKTHIGDGCNFGFYRPVLLVLTATSPTTFHVEYLSEPLDFGVTNLTYGDKDNVCGPGRILIVTSIPHWDQSPVNDVMTVTFTVDDRTTEVMKLEGIGNHLRQILQEPGSSTSRVTQQIPQEQYLQRSKSGEDVLGCTVEAARALTRDQVAMIKNAHFKDVHLRTNSPTE</sequence>
<dbReference type="AlphaFoldDB" id="N1PBN7"/>
<evidence type="ECO:0000256" key="1">
    <source>
        <dbReference type="ARBA" id="ARBA00004606"/>
    </source>
</evidence>
<dbReference type="Pfam" id="PF12141">
    <property type="entry name" value="BMT"/>
    <property type="match status" value="2"/>
</dbReference>
<comment type="subcellular location">
    <subcellularLocation>
        <location evidence="1">Membrane</location>
        <topology evidence="1">Single-pass type II membrane protein</topology>
    </subcellularLocation>
</comment>
<keyword evidence="4" id="KW-0808">Transferase</keyword>
<keyword evidence="3" id="KW-0735">Signal-anchor</keyword>
<dbReference type="OMA" id="RAMHIYR"/>
<gene>
    <name evidence="4" type="ORF">DOTSEDRAFT_75891</name>
</gene>
<proteinExistence type="inferred from homology"/>
<dbReference type="HOGENOM" id="CLU_013841_3_0_1"/>